<evidence type="ECO:0000256" key="6">
    <source>
        <dbReference type="ARBA" id="ARBA00022771"/>
    </source>
</evidence>
<keyword evidence="8" id="KW-0862">Zinc</keyword>
<dbReference type="Gene3D" id="1.20.120.1750">
    <property type="match status" value="1"/>
</dbReference>
<dbReference type="GO" id="GO:0016567">
    <property type="term" value="P:protein ubiquitination"/>
    <property type="evidence" value="ECO:0007669"/>
    <property type="project" value="InterPro"/>
</dbReference>
<keyword evidence="4" id="KW-0479">Metal-binding</keyword>
<dbReference type="EC" id="2.3.2.31" evidence="2"/>
<dbReference type="SUPFAM" id="SSF57850">
    <property type="entry name" value="RING/U-box"/>
    <property type="match status" value="3"/>
</dbReference>
<dbReference type="InterPro" id="IPR002867">
    <property type="entry name" value="IBR_dom"/>
</dbReference>
<dbReference type="InterPro" id="IPR013083">
    <property type="entry name" value="Znf_RING/FYVE/PHD"/>
</dbReference>
<dbReference type="SMART" id="SM00647">
    <property type="entry name" value="IBR"/>
    <property type="match status" value="1"/>
</dbReference>
<keyword evidence="3" id="KW-0808">Transferase</keyword>
<reference evidence="13" key="1">
    <citation type="journal article" date="2020" name="Stud. Mycol.">
        <title>101 Dothideomycetes genomes: a test case for predicting lifestyles and emergence of pathogens.</title>
        <authorList>
            <person name="Haridas S."/>
            <person name="Albert R."/>
            <person name="Binder M."/>
            <person name="Bloem J."/>
            <person name="Labutti K."/>
            <person name="Salamov A."/>
            <person name="Andreopoulos B."/>
            <person name="Baker S."/>
            <person name="Barry K."/>
            <person name="Bills G."/>
            <person name="Bluhm B."/>
            <person name="Cannon C."/>
            <person name="Castanera R."/>
            <person name="Culley D."/>
            <person name="Daum C."/>
            <person name="Ezra D."/>
            <person name="Gonzalez J."/>
            <person name="Henrissat B."/>
            <person name="Kuo A."/>
            <person name="Liang C."/>
            <person name="Lipzen A."/>
            <person name="Lutzoni F."/>
            <person name="Magnuson J."/>
            <person name="Mondo S."/>
            <person name="Nolan M."/>
            <person name="Ohm R."/>
            <person name="Pangilinan J."/>
            <person name="Park H.-J."/>
            <person name="Ramirez L."/>
            <person name="Alfaro M."/>
            <person name="Sun H."/>
            <person name="Tritt A."/>
            <person name="Yoshinaga Y."/>
            <person name="Zwiers L.-H."/>
            <person name="Turgeon B."/>
            <person name="Goodwin S."/>
            <person name="Spatafora J."/>
            <person name="Crous P."/>
            <person name="Grigoriev I."/>
        </authorList>
    </citation>
    <scope>NUCLEOTIDE SEQUENCE</scope>
    <source>
        <strain evidence="13">CBS 115976</strain>
    </source>
</reference>
<feature type="domain" description="RING-type" evidence="11">
    <location>
        <begin position="153"/>
        <end position="205"/>
    </location>
</feature>
<evidence type="ECO:0000256" key="8">
    <source>
        <dbReference type="ARBA" id="ARBA00022833"/>
    </source>
</evidence>
<dbReference type="InterPro" id="IPR044066">
    <property type="entry name" value="TRIAD_supradom"/>
</dbReference>
<comment type="catalytic activity">
    <reaction evidence="1">
        <text>[E2 ubiquitin-conjugating enzyme]-S-ubiquitinyl-L-cysteine + [acceptor protein]-L-lysine = [E2 ubiquitin-conjugating enzyme]-L-cysteine + [acceptor protein]-N(6)-ubiquitinyl-L-lysine.</text>
        <dbReference type="EC" id="2.3.2.31"/>
    </reaction>
</comment>
<evidence type="ECO:0000313" key="14">
    <source>
        <dbReference type="Proteomes" id="UP000799302"/>
    </source>
</evidence>
<feature type="region of interest" description="Disordered" evidence="10">
    <location>
        <begin position="1"/>
        <end position="55"/>
    </location>
</feature>
<keyword evidence="5" id="KW-0677">Repeat</keyword>
<keyword evidence="6 9" id="KW-0863">Zinc-finger</keyword>
<dbReference type="CDD" id="cd20335">
    <property type="entry name" value="BRcat_RBR"/>
    <property type="match status" value="1"/>
</dbReference>
<dbReference type="Pfam" id="PF01485">
    <property type="entry name" value="IBR"/>
    <property type="match status" value="1"/>
</dbReference>
<gene>
    <name evidence="13" type="ORF">BT63DRAFT_421278</name>
</gene>
<dbReference type="Proteomes" id="UP000799302">
    <property type="component" value="Unassembled WGS sequence"/>
</dbReference>
<dbReference type="InterPro" id="IPR001841">
    <property type="entry name" value="Znf_RING"/>
</dbReference>
<evidence type="ECO:0000256" key="5">
    <source>
        <dbReference type="ARBA" id="ARBA00022737"/>
    </source>
</evidence>
<keyword evidence="14" id="KW-1185">Reference proteome</keyword>
<evidence type="ECO:0000256" key="9">
    <source>
        <dbReference type="PROSITE-ProRule" id="PRU00175"/>
    </source>
</evidence>
<dbReference type="EMBL" id="MU004231">
    <property type="protein sequence ID" value="KAF2673090.1"/>
    <property type="molecule type" value="Genomic_DNA"/>
</dbReference>
<dbReference type="OrthoDB" id="1431934at2759"/>
<evidence type="ECO:0000256" key="4">
    <source>
        <dbReference type="ARBA" id="ARBA00022723"/>
    </source>
</evidence>
<feature type="domain" description="RING-type" evidence="12">
    <location>
        <begin position="149"/>
        <end position="361"/>
    </location>
</feature>
<evidence type="ECO:0000313" key="13">
    <source>
        <dbReference type="EMBL" id="KAF2673090.1"/>
    </source>
</evidence>
<dbReference type="PANTHER" id="PTHR11685">
    <property type="entry name" value="RBR FAMILY RING FINGER AND IBR DOMAIN-CONTAINING"/>
    <property type="match status" value="1"/>
</dbReference>
<dbReference type="Gene3D" id="3.30.40.10">
    <property type="entry name" value="Zinc/RING finger domain, C3HC4 (zinc finger)"/>
    <property type="match status" value="1"/>
</dbReference>
<evidence type="ECO:0000256" key="3">
    <source>
        <dbReference type="ARBA" id="ARBA00022679"/>
    </source>
</evidence>
<evidence type="ECO:0000259" key="12">
    <source>
        <dbReference type="PROSITE" id="PS51873"/>
    </source>
</evidence>
<evidence type="ECO:0000259" key="11">
    <source>
        <dbReference type="PROSITE" id="PS50089"/>
    </source>
</evidence>
<evidence type="ECO:0000256" key="10">
    <source>
        <dbReference type="SAM" id="MobiDB-lite"/>
    </source>
</evidence>
<dbReference type="GO" id="GO:0008270">
    <property type="term" value="F:zinc ion binding"/>
    <property type="evidence" value="ECO:0007669"/>
    <property type="project" value="UniProtKB-KW"/>
</dbReference>
<organism evidence="13 14">
    <name type="scientific">Microthyrium microscopicum</name>
    <dbReference type="NCBI Taxonomy" id="703497"/>
    <lineage>
        <taxon>Eukaryota</taxon>
        <taxon>Fungi</taxon>
        <taxon>Dikarya</taxon>
        <taxon>Ascomycota</taxon>
        <taxon>Pezizomycotina</taxon>
        <taxon>Dothideomycetes</taxon>
        <taxon>Dothideomycetes incertae sedis</taxon>
        <taxon>Microthyriales</taxon>
        <taxon>Microthyriaceae</taxon>
        <taxon>Microthyrium</taxon>
    </lineage>
</organism>
<dbReference type="PROSITE" id="PS51873">
    <property type="entry name" value="TRIAD"/>
    <property type="match status" value="1"/>
</dbReference>
<dbReference type="InterPro" id="IPR031127">
    <property type="entry name" value="E3_UB_ligase_RBR"/>
</dbReference>
<dbReference type="PROSITE" id="PS50089">
    <property type="entry name" value="ZF_RING_2"/>
    <property type="match status" value="1"/>
</dbReference>
<keyword evidence="7" id="KW-0833">Ubl conjugation pathway</keyword>
<protein>
    <recommendedName>
        <fullName evidence="2">RBR-type E3 ubiquitin transferase</fullName>
        <ecNumber evidence="2">2.3.2.31</ecNumber>
    </recommendedName>
</protein>
<evidence type="ECO:0000256" key="1">
    <source>
        <dbReference type="ARBA" id="ARBA00001798"/>
    </source>
</evidence>
<evidence type="ECO:0000256" key="2">
    <source>
        <dbReference type="ARBA" id="ARBA00012251"/>
    </source>
</evidence>
<dbReference type="GO" id="GO:0061630">
    <property type="term" value="F:ubiquitin protein ligase activity"/>
    <property type="evidence" value="ECO:0007669"/>
    <property type="project" value="UniProtKB-EC"/>
</dbReference>
<name>A0A6A6UMR9_9PEZI</name>
<dbReference type="AlphaFoldDB" id="A0A6A6UMR9"/>
<feature type="compositionally biased region" description="Polar residues" evidence="10">
    <location>
        <begin position="1"/>
        <end position="20"/>
    </location>
</feature>
<proteinExistence type="predicted"/>
<evidence type="ECO:0000256" key="7">
    <source>
        <dbReference type="ARBA" id="ARBA00022786"/>
    </source>
</evidence>
<sequence>MTITNHPSSYLSNTDTSSGKPSAVSPAIGPNNASPSNMHRQRSEDTKRQPPPKPSLITVIDIRSWPVTKLKIVLDDLKQLEHAIDPEATPRLTVNEYQIRSNLISLMKEFQNTVCDNSFSPRSKTERLKLYQELSSQLYTIWERNNRTVCHSCVVCGEVKKQHHFNLPPTERCSHPNRCCRDCLSKWTTTQFESQGWDHIRCPECPEILGRYDFKEVAPKSIYKKYKSLRNRSILSSDPDWHWCLSSKCNAGKVHCPSLHGPKYVCDKCGHKACITHMTKWHSNEDCVEFDDRVTGKTAQRKRDAENASERWKGKQAKLCYHCDVVIHKISGCNAMHCTNCNKSFDWAKAQAYRPTFVETA</sequence>
<accession>A0A6A6UMR9</accession>